<keyword evidence="10" id="KW-0325">Glycoprotein</keyword>
<dbReference type="PANTHER" id="PTHR11214:SF349">
    <property type="entry name" value="BETA-1,3-GALACTOSYLTRANSFERASE BRN"/>
    <property type="match status" value="1"/>
</dbReference>
<dbReference type="PANTHER" id="PTHR11214">
    <property type="entry name" value="BETA-1,3-N-ACETYLGLUCOSAMINYLTRANSFERASE"/>
    <property type="match status" value="1"/>
</dbReference>
<evidence type="ECO:0000256" key="7">
    <source>
        <dbReference type="ARBA" id="ARBA00022989"/>
    </source>
</evidence>
<evidence type="ECO:0000256" key="3">
    <source>
        <dbReference type="ARBA" id="ARBA00022676"/>
    </source>
</evidence>
<comment type="subcellular location">
    <subcellularLocation>
        <location evidence="1 11">Golgi apparatus membrane</location>
        <topology evidence="1 11">Single-pass type II membrane protein</topology>
    </subcellularLocation>
</comment>
<evidence type="ECO:0000313" key="13">
    <source>
        <dbReference type="Proteomes" id="UP000005408"/>
    </source>
</evidence>
<evidence type="ECO:0000256" key="5">
    <source>
        <dbReference type="ARBA" id="ARBA00022692"/>
    </source>
</evidence>
<proteinExistence type="inferred from homology"/>
<dbReference type="InterPro" id="IPR002659">
    <property type="entry name" value="Glyco_trans_31"/>
</dbReference>
<name>A0A8W8M636_MAGGI</name>
<sequence>MEYELEDTQAVHNCLCNHRPLQNVHTDLSLRGRPRRGCPIFLNATHIIRFSGVEEVKEDGVLFKCKPPLNITDVRKKKLKFMVSLYPLELNFDELIKVRLEGRKIINEPINSHDFSYIHTGVNVCDGSSIYLLLVIKSSAGNFRNRQTIRNTWGNVDNYEGVRRVFLLGYNHGVQKQVDIEALEHGDIVQEDFWDHYSNITFKTIMGINWVAQYCPKAKFSFYVDDDVFLILNNLKKLRKSTLRESGLMLGKVFFFSTPFRDKTSKWFVTWEDYPFVNYPNYLAGFAYLMTADVVKRFSLAIPYIQPIPIDDTYLGIVAKKLRIPVKNQYGFAMFHPTWVSFFVPKLSFRKTIAFHRMSSPETMMRTWIEYSGGKLELSSNQILSGLVACVYIDISYELFVKQLNTRSTIRQICGHES</sequence>
<dbReference type="FunFam" id="3.90.550.50:FF:000001">
    <property type="entry name" value="Hexosyltransferase"/>
    <property type="match status" value="1"/>
</dbReference>
<keyword evidence="3 11" id="KW-0328">Glycosyltransferase</keyword>
<evidence type="ECO:0000256" key="9">
    <source>
        <dbReference type="ARBA" id="ARBA00023136"/>
    </source>
</evidence>
<evidence type="ECO:0000256" key="1">
    <source>
        <dbReference type="ARBA" id="ARBA00004323"/>
    </source>
</evidence>
<keyword evidence="13" id="KW-1185">Reference proteome</keyword>
<dbReference type="Proteomes" id="UP000005408">
    <property type="component" value="Unassembled WGS sequence"/>
</dbReference>
<dbReference type="AlphaFoldDB" id="A0A8W8M636"/>
<dbReference type="GO" id="GO:0006493">
    <property type="term" value="P:protein O-linked glycosylation"/>
    <property type="evidence" value="ECO:0007669"/>
    <property type="project" value="TreeGrafter"/>
</dbReference>
<evidence type="ECO:0000313" key="12">
    <source>
        <dbReference type="EnsemblMetazoa" id="G3114.4:cds"/>
    </source>
</evidence>
<keyword evidence="9" id="KW-0472">Membrane</keyword>
<dbReference type="Pfam" id="PF01762">
    <property type="entry name" value="Galactosyl_T"/>
    <property type="match status" value="1"/>
</dbReference>
<keyword evidence="6" id="KW-0735">Signal-anchor</keyword>
<protein>
    <recommendedName>
        <fullName evidence="11">Hexosyltransferase</fullName>
        <ecNumber evidence="11">2.4.1.-</ecNumber>
    </recommendedName>
</protein>
<evidence type="ECO:0000256" key="11">
    <source>
        <dbReference type="RuleBase" id="RU363063"/>
    </source>
</evidence>
<comment type="similarity">
    <text evidence="2 11">Belongs to the glycosyltransferase 31 family.</text>
</comment>
<evidence type="ECO:0000256" key="2">
    <source>
        <dbReference type="ARBA" id="ARBA00008661"/>
    </source>
</evidence>
<keyword evidence="5" id="KW-0812">Transmembrane</keyword>
<dbReference type="EC" id="2.4.1.-" evidence="11"/>
<evidence type="ECO:0000256" key="8">
    <source>
        <dbReference type="ARBA" id="ARBA00023034"/>
    </source>
</evidence>
<dbReference type="GO" id="GO:0000139">
    <property type="term" value="C:Golgi membrane"/>
    <property type="evidence" value="ECO:0007669"/>
    <property type="project" value="UniProtKB-SubCell"/>
</dbReference>
<dbReference type="GO" id="GO:0008194">
    <property type="term" value="F:UDP-glycosyltransferase activity"/>
    <property type="evidence" value="ECO:0007669"/>
    <property type="project" value="TreeGrafter"/>
</dbReference>
<organism evidence="12 13">
    <name type="scientific">Magallana gigas</name>
    <name type="common">Pacific oyster</name>
    <name type="synonym">Crassostrea gigas</name>
    <dbReference type="NCBI Taxonomy" id="29159"/>
    <lineage>
        <taxon>Eukaryota</taxon>
        <taxon>Metazoa</taxon>
        <taxon>Spiralia</taxon>
        <taxon>Lophotrochozoa</taxon>
        <taxon>Mollusca</taxon>
        <taxon>Bivalvia</taxon>
        <taxon>Autobranchia</taxon>
        <taxon>Pteriomorphia</taxon>
        <taxon>Ostreida</taxon>
        <taxon>Ostreoidea</taxon>
        <taxon>Ostreidae</taxon>
        <taxon>Magallana</taxon>
    </lineage>
</organism>
<evidence type="ECO:0000256" key="4">
    <source>
        <dbReference type="ARBA" id="ARBA00022679"/>
    </source>
</evidence>
<keyword evidence="4" id="KW-0808">Transferase</keyword>
<keyword evidence="8 11" id="KW-0333">Golgi apparatus</keyword>
<evidence type="ECO:0000256" key="6">
    <source>
        <dbReference type="ARBA" id="ARBA00022968"/>
    </source>
</evidence>
<dbReference type="EnsemblMetazoa" id="G3114.4">
    <property type="protein sequence ID" value="G3114.4:cds"/>
    <property type="gene ID" value="G3114"/>
</dbReference>
<accession>A0A8W8M636</accession>
<reference evidence="12" key="1">
    <citation type="submission" date="2022-08" db="UniProtKB">
        <authorList>
            <consortium name="EnsemblMetazoa"/>
        </authorList>
    </citation>
    <scope>IDENTIFICATION</scope>
    <source>
        <strain evidence="12">05x7-T-G4-1.051#20</strain>
    </source>
</reference>
<dbReference type="Gene3D" id="3.90.550.50">
    <property type="match status" value="1"/>
</dbReference>
<dbReference type="GO" id="GO:0016758">
    <property type="term" value="F:hexosyltransferase activity"/>
    <property type="evidence" value="ECO:0007669"/>
    <property type="project" value="InterPro"/>
</dbReference>
<evidence type="ECO:0000256" key="10">
    <source>
        <dbReference type="ARBA" id="ARBA00023180"/>
    </source>
</evidence>
<keyword evidence="7" id="KW-1133">Transmembrane helix</keyword>